<gene>
    <name evidence="1" type="ORF">DVH24_016642</name>
</gene>
<dbReference type="AlphaFoldDB" id="A0A498HSV0"/>
<evidence type="ECO:0000313" key="2">
    <source>
        <dbReference type="Proteomes" id="UP000290289"/>
    </source>
</evidence>
<protein>
    <submittedName>
        <fullName evidence="1">Uncharacterized protein</fullName>
    </submittedName>
</protein>
<evidence type="ECO:0000313" key="1">
    <source>
        <dbReference type="EMBL" id="RXH73820.1"/>
    </source>
</evidence>
<proteinExistence type="predicted"/>
<comment type="caution">
    <text evidence="1">The sequence shown here is derived from an EMBL/GenBank/DDBJ whole genome shotgun (WGS) entry which is preliminary data.</text>
</comment>
<name>A0A498HSV0_MALDO</name>
<reference evidence="1 2" key="1">
    <citation type="submission" date="2018-10" db="EMBL/GenBank/DDBJ databases">
        <title>A high-quality apple genome assembly.</title>
        <authorList>
            <person name="Hu J."/>
        </authorList>
    </citation>
    <scope>NUCLEOTIDE SEQUENCE [LARGE SCALE GENOMIC DNA]</scope>
    <source>
        <strain evidence="2">cv. HFTH1</strain>
        <tissue evidence="1">Young leaf</tissue>
    </source>
</reference>
<sequence>MPLLLNFEVLVFGNDVILSLNFGLPLTIIYQIGGNSFMANSDLPIDEEYVDFLFVNFEDSLD</sequence>
<dbReference type="EMBL" id="RDQH01000341">
    <property type="protein sequence ID" value="RXH73820.1"/>
    <property type="molecule type" value="Genomic_DNA"/>
</dbReference>
<organism evidence="1 2">
    <name type="scientific">Malus domestica</name>
    <name type="common">Apple</name>
    <name type="synonym">Pyrus malus</name>
    <dbReference type="NCBI Taxonomy" id="3750"/>
    <lineage>
        <taxon>Eukaryota</taxon>
        <taxon>Viridiplantae</taxon>
        <taxon>Streptophyta</taxon>
        <taxon>Embryophyta</taxon>
        <taxon>Tracheophyta</taxon>
        <taxon>Spermatophyta</taxon>
        <taxon>Magnoliopsida</taxon>
        <taxon>eudicotyledons</taxon>
        <taxon>Gunneridae</taxon>
        <taxon>Pentapetalae</taxon>
        <taxon>rosids</taxon>
        <taxon>fabids</taxon>
        <taxon>Rosales</taxon>
        <taxon>Rosaceae</taxon>
        <taxon>Amygdaloideae</taxon>
        <taxon>Maleae</taxon>
        <taxon>Malus</taxon>
    </lineage>
</organism>
<dbReference type="Proteomes" id="UP000290289">
    <property type="component" value="Chromosome 15"/>
</dbReference>
<keyword evidence="2" id="KW-1185">Reference proteome</keyword>
<accession>A0A498HSV0</accession>